<dbReference type="Pfam" id="PF04145">
    <property type="entry name" value="Ctr"/>
    <property type="match status" value="1"/>
</dbReference>
<comment type="similarity">
    <text evidence="4">Belongs to the copper transporter (Ctr) (TC 1.A.56) family. SLC31A subfamily.</text>
</comment>
<keyword evidence="6" id="KW-1185">Reference proteome</keyword>
<evidence type="ECO:0000313" key="6">
    <source>
        <dbReference type="Proteomes" id="UP001498771"/>
    </source>
</evidence>
<dbReference type="EMBL" id="JBBJBU010000006">
    <property type="protein sequence ID" value="KAK7205205.1"/>
    <property type="molecule type" value="Genomic_DNA"/>
</dbReference>
<keyword evidence="4" id="KW-0406">Ion transport</keyword>
<evidence type="ECO:0000256" key="4">
    <source>
        <dbReference type="RuleBase" id="RU367022"/>
    </source>
</evidence>
<evidence type="ECO:0000256" key="2">
    <source>
        <dbReference type="ARBA" id="ARBA00022989"/>
    </source>
</evidence>
<evidence type="ECO:0000256" key="1">
    <source>
        <dbReference type="ARBA" id="ARBA00022692"/>
    </source>
</evidence>
<comment type="subcellular location">
    <subcellularLocation>
        <location evidence="4">Membrane</location>
        <topology evidence="4">Multi-pass membrane protein</topology>
    </subcellularLocation>
</comment>
<evidence type="ECO:0000313" key="5">
    <source>
        <dbReference type="EMBL" id="KAK7205205.1"/>
    </source>
</evidence>
<sequence>MDHSHHHHHHASPDDAACKMAMIFNWDPIDTCIVFEWWHIRGLYSLTASLLAVVALGVSYEYLRTWPEAAVLSAPAVLRGEKKVDDGEGSGYGPLMMFVNRNRKEVKAVLYGVQVVYSYFIMLVAMTYNGWILLAVGVGAYLGHRIFNKEEDESGPKTQKKRGMSCH</sequence>
<evidence type="ECO:0000256" key="3">
    <source>
        <dbReference type="ARBA" id="ARBA00023136"/>
    </source>
</evidence>
<dbReference type="GeneID" id="90035411"/>
<organism evidence="5 6">
    <name type="scientific">Myxozyma melibiosi</name>
    <dbReference type="NCBI Taxonomy" id="54550"/>
    <lineage>
        <taxon>Eukaryota</taxon>
        <taxon>Fungi</taxon>
        <taxon>Dikarya</taxon>
        <taxon>Ascomycota</taxon>
        <taxon>Saccharomycotina</taxon>
        <taxon>Lipomycetes</taxon>
        <taxon>Lipomycetales</taxon>
        <taxon>Lipomycetaceae</taxon>
        <taxon>Myxozyma</taxon>
    </lineage>
</organism>
<proteinExistence type="inferred from homology"/>
<dbReference type="Proteomes" id="UP001498771">
    <property type="component" value="Unassembled WGS sequence"/>
</dbReference>
<feature type="transmembrane region" description="Helical" evidence="4">
    <location>
        <begin position="116"/>
        <end position="142"/>
    </location>
</feature>
<dbReference type="InterPro" id="IPR007274">
    <property type="entry name" value="Cop_transporter"/>
</dbReference>
<reference evidence="5 6" key="1">
    <citation type="submission" date="2024-03" db="EMBL/GenBank/DDBJ databases">
        <title>Genome-scale model development and genomic sequencing of the oleaginous clade Lipomyces.</title>
        <authorList>
            <consortium name="Lawrence Berkeley National Laboratory"/>
            <person name="Czajka J.J."/>
            <person name="Han Y."/>
            <person name="Kim J."/>
            <person name="Mondo S.J."/>
            <person name="Hofstad B.A."/>
            <person name="Robles A."/>
            <person name="Haridas S."/>
            <person name="Riley R."/>
            <person name="LaButti K."/>
            <person name="Pangilinan J."/>
            <person name="Andreopoulos W."/>
            <person name="Lipzen A."/>
            <person name="Yan J."/>
            <person name="Wang M."/>
            <person name="Ng V."/>
            <person name="Grigoriev I.V."/>
            <person name="Spatafora J.W."/>
            <person name="Magnuson J.K."/>
            <person name="Baker S.E."/>
            <person name="Pomraning K.R."/>
        </authorList>
    </citation>
    <scope>NUCLEOTIDE SEQUENCE [LARGE SCALE GENOMIC DNA]</scope>
    <source>
        <strain evidence="5 6">Phaff 52-87</strain>
    </source>
</reference>
<keyword evidence="2 4" id="KW-1133">Transmembrane helix</keyword>
<keyword evidence="3 4" id="KW-0472">Membrane</keyword>
<dbReference type="PANTHER" id="PTHR12483">
    <property type="entry name" value="SOLUTE CARRIER FAMILY 31 COPPER TRANSPORTERS"/>
    <property type="match status" value="1"/>
</dbReference>
<feature type="transmembrane region" description="Helical" evidence="4">
    <location>
        <begin position="43"/>
        <end position="63"/>
    </location>
</feature>
<gene>
    <name evidence="5" type="ORF">BZA70DRAFT_176016</name>
</gene>
<keyword evidence="4" id="KW-0186">Copper</keyword>
<accession>A0ABR1F5T1</accession>
<dbReference type="RefSeq" id="XP_064768238.1">
    <property type="nucleotide sequence ID" value="XM_064909899.1"/>
</dbReference>
<dbReference type="PANTHER" id="PTHR12483:SF115">
    <property type="entry name" value="COPPER TRANSPORT PROTEIN"/>
    <property type="match status" value="1"/>
</dbReference>
<keyword evidence="1 4" id="KW-0812">Transmembrane</keyword>
<keyword evidence="4" id="KW-0813">Transport</keyword>
<protein>
    <recommendedName>
        <fullName evidence="4">Copper transport protein</fullName>
    </recommendedName>
</protein>
<name>A0ABR1F5T1_9ASCO</name>
<comment type="caution">
    <text evidence="5">The sequence shown here is derived from an EMBL/GenBank/DDBJ whole genome shotgun (WGS) entry which is preliminary data.</text>
</comment>
<keyword evidence="4" id="KW-0187">Copper transport</keyword>